<dbReference type="EMBL" id="CP024176">
    <property type="protein sequence ID" value="ATW70862.1"/>
    <property type="molecule type" value="Genomic_DNA"/>
</dbReference>
<evidence type="ECO:0000259" key="3">
    <source>
        <dbReference type="Pfam" id="PF00188"/>
    </source>
</evidence>
<dbReference type="AlphaFoldDB" id="A0AAD2JBL8"/>
<dbReference type="InterPro" id="IPR035940">
    <property type="entry name" value="CAP_sf"/>
</dbReference>
<evidence type="ECO:0000256" key="1">
    <source>
        <dbReference type="SAM" id="MobiDB-lite"/>
    </source>
</evidence>
<feature type="compositionally biased region" description="Low complexity" evidence="1">
    <location>
        <begin position="33"/>
        <end position="43"/>
    </location>
</feature>
<feature type="chain" id="PRO_5042183701" description="SCP domain-containing protein" evidence="2">
    <location>
        <begin position="28"/>
        <end position="364"/>
    </location>
</feature>
<keyword evidence="2" id="KW-0732">Signal</keyword>
<proteinExistence type="predicted"/>
<sequence length="364" mass="39661">MDTLLSNNFFNRAIILTLLATSLTACGGGGESGNSDSSSTPSSPTSPIPIPTSTPNSTVELAAIKLLNENRSQCGFGSLTANQNLNLTAMNHANYMASVTETNKQPFASHEEQAETGLLYTGITNPYYSGIDLATRLKPSTLGKNAVNTHYNYQAQGENISLSNVSTNNSSYTVNDTATVEAMLYHLFAAPYHLRSLVHPQFTEVGLSYQLVKWTANNEINHTSLLEIVSALPSSQKYIENTKLLNFPCDGVTTDYELRDETPNPFGTTRDLKDHPTGQPVYVLAPFDKTIAEATAAITQNGTSIGMIHTLTSLSDPNKLLSKNEVIFIPDLPLKLNTGYQVSYQLVYNDGQKTTNQFTFKTRP</sequence>
<feature type="signal peptide" evidence="2">
    <location>
        <begin position="1"/>
        <end position="27"/>
    </location>
</feature>
<dbReference type="SUPFAM" id="SSF55797">
    <property type="entry name" value="PR-1-like"/>
    <property type="match status" value="1"/>
</dbReference>
<dbReference type="Pfam" id="PF00188">
    <property type="entry name" value="CAP"/>
    <property type="match status" value="1"/>
</dbReference>
<reference evidence="4" key="1">
    <citation type="submission" date="2017-11" db="EMBL/GenBank/DDBJ databases">
        <title>Complete Genome Sequence from Moraxella oslensis YHS isolated from human skin.</title>
        <authorList>
            <person name="Lee K."/>
            <person name="Lim J.Y."/>
            <person name="Hwang I."/>
        </authorList>
    </citation>
    <scope>NUCLEOTIDE SEQUENCE</scope>
    <source>
        <strain evidence="4">YHS</strain>
    </source>
</reference>
<accession>A0AAD2JBL8</accession>
<feature type="domain" description="SCP" evidence="3">
    <location>
        <begin position="66"/>
        <end position="209"/>
    </location>
</feature>
<organism evidence="4">
    <name type="scientific">Faucicola osloensis</name>
    <name type="common">Moraxella osloensis</name>
    <dbReference type="NCBI Taxonomy" id="34062"/>
    <lineage>
        <taxon>Bacteria</taxon>
        <taxon>Pseudomonadati</taxon>
        <taxon>Pseudomonadota</taxon>
        <taxon>Gammaproteobacteria</taxon>
        <taxon>Moraxellales</taxon>
        <taxon>Moraxellaceae</taxon>
        <taxon>Faucicola</taxon>
    </lineage>
</organism>
<name>A0AAD2JBL8_FAUOS</name>
<dbReference type="InterPro" id="IPR014044">
    <property type="entry name" value="CAP_dom"/>
</dbReference>
<dbReference type="Gene3D" id="3.40.33.10">
    <property type="entry name" value="CAP"/>
    <property type="match status" value="1"/>
</dbReference>
<protein>
    <recommendedName>
        <fullName evidence="3">SCP domain-containing protein</fullName>
    </recommendedName>
</protein>
<evidence type="ECO:0000256" key="2">
    <source>
        <dbReference type="SAM" id="SignalP"/>
    </source>
</evidence>
<feature type="region of interest" description="Disordered" evidence="1">
    <location>
        <begin position="29"/>
        <end position="54"/>
    </location>
</feature>
<evidence type="ECO:0000313" key="4">
    <source>
        <dbReference type="EMBL" id="ATW70862.1"/>
    </source>
</evidence>
<gene>
    <name evidence="4" type="ORF">YHS_12500</name>
</gene>